<dbReference type="AlphaFoldDB" id="A0A0G4J7Z6"/>
<dbReference type="Pfam" id="PF24827">
    <property type="entry name" value="AstE_AspA_cat"/>
    <property type="match status" value="1"/>
</dbReference>
<dbReference type="SUPFAM" id="SSF53187">
    <property type="entry name" value="Zn-dependent exopeptidases"/>
    <property type="match status" value="1"/>
</dbReference>
<dbReference type="OrthoDB" id="5588846at2759"/>
<evidence type="ECO:0000313" key="7">
    <source>
        <dbReference type="EMBL" id="CEP03416.1"/>
    </source>
</evidence>
<dbReference type="PIRSF" id="PIRSF039012">
    <property type="entry name" value="ASP"/>
    <property type="match status" value="1"/>
</dbReference>
<reference evidence="7 9" key="1">
    <citation type="submission" date="2015-02" db="EMBL/GenBank/DDBJ databases">
        <authorList>
            <person name="Chooi Y.-H."/>
        </authorList>
    </citation>
    <scope>NUCLEOTIDE SEQUENCE [LARGE SCALE GENOMIC DNA]</scope>
    <source>
        <strain evidence="7">E3</strain>
    </source>
</reference>
<reference evidence="8 10" key="2">
    <citation type="submission" date="2018-03" db="EMBL/GenBank/DDBJ databases">
        <authorList>
            <person name="Fogelqvist J."/>
        </authorList>
    </citation>
    <scope>NUCLEOTIDE SEQUENCE [LARGE SCALE GENOMIC DNA]</scope>
</reference>
<feature type="signal peptide" evidence="5">
    <location>
        <begin position="1"/>
        <end position="19"/>
    </location>
</feature>
<dbReference type="Proteomes" id="UP000039324">
    <property type="component" value="Unassembled WGS sequence"/>
</dbReference>
<evidence type="ECO:0000259" key="6">
    <source>
        <dbReference type="Pfam" id="PF24827"/>
    </source>
</evidence>
<proteinExistence type="predicted"/>
<evidence type="ECO:0000256" key="4">
    <source>
        <dbReference type="ARBA" id="ARBA00022833"/>
    </source>
</evidence>
<dbReference type="Proteomes" id="UP000290189">
    <property type="component" value="Unassembled WGS sequence"/>
</dbReference>
<dbReference type="PANTHER" id="PTHR37326:SF1">
    <property type="entry name" value="BLL3975 PROTEIN"/>
    <property type="match status" value="1"/>
</dbReference>
<evidence type="ECO:0000313" key="10">
    <source>
        <dbReference type="Proteomes" id="UP000290189"/>
    </source>
</evidence>
<keyword evidence="8" id="KW-0496">Mitochondrion</keyword>
<dbReference type="EMBL" id="OVEO01000004">
    <property type="protein sequence ID" value="SPQ95650.1"/>
    <property type="molecule type" value="Genomic_DNA"/>
</dbReference>
<dbReference type="EMBL" id="CDSF01000144">
    <property type="protein sequence ID" value="CEP03416.1"/>
    <property type="molecule type" value="Genomic_DNA"/>
</dbReference>
<dbReference type="Gene3D" id="3.40.630.10">
    <property type="entry name" value="Zn peptidases"/>
    <property type="match status" value="1"/>
</dbReference>
<evidence type="ECO:0000256" key="3">
    <source>
        <dbReference type="ARBA" id="ARBA00022801"/>
    </source>
</evidence>
<keyword evidence="9" id="KW-1185">Reference proteome</keyword>
<dbReference type="InterPro" id="IPR055438">
    <property type="entry name" value="AstE_AspA_cat"/>
</dbReference>
<dbReference type="InterPro" id="IPR043795">
    <property type="entry name" value="N-alpha-Ac-DABA-like"/>
</dbReference>
<dbReference type="GO" id="GO:0016811">
    <property type="term" value="F:hydrolase activity, acting on carbon-nitrogen (but not peptide) bonds, in linear amides"/>
    <property type="evidence" value="ECO:0007669"/>
    <property type="project" value="InterPro"/>
</dbReference>
<dbReference type="PANTHER" id="PTHR37326">
    <property type="entry name" value="BLL3975 PROTEIN"/>
    <property type="match status" value="1"/>
</dbReference>
<evidence type="ECO:0000313" key="9">
    <source>
        <dbReference type="Proteomes" id="UP000039324"/>
    </source>
</evidence>
<feature type="domain" description="Succinylglutamate desuccinylase/Aspartoacylase catalytic" evidence="6">
    <location>
        <begin position="64"/>
        <end position="256"/>
    </location>
</feature>
<sequence length="351" mass="37712">MLFTCQALTWCALAVGVLARDPYRLAGIVAGPGTIATGFVRVRDTEVDKGTQIPVSVVHGAHHGPTLLLIAGIHGSEYNPIVALQRLPSVLDPKHLSGTVVVVHIANPPAFFGRTIYTSPQDSKNLNRLFPGKSNGTVSDRIAHVLSEQFIARAHAVIDLHCGDANEDMLPWAGYYAGIGGHDLVSQSRALVEAFGVSPIVQFPFHPTSVSETIYTGPTALTLGIPSFDVEVGRLGQVEGDLVETIVDGLKNVMRYMGILPEQPLPIRTPWYVAKRDFYVSHYSGFFYNKVKAGDHVKEGQTIGHTTDVFGEPLQHVTATNPGIVLLVVARPATNANESVAVVAVRSDPGF</sequence>
<keyword evidence="5" id="KW-0732">Signal</keyword>
<dbReference type="CDD" id="cd18174">
    <property type="entry name" value="M14_ASTE_ASPA_like"/>
    <property type="match status" value="1"/>
</dbReference>
<comment type="cofactor">
    <cofactor evidence="1">
        <name>Zn(2+)</name>
        <dbReference type="ChEBI" id="CHEBI:29105"/>
    </cofactor>
</comment>
<dbReference type="InterPro" id="IPR053138">
    <property type="entry name" value="N-alpha-Ac-DABA_deacetylase"/>
</dbReference>
<organism evidence="7 9">
    <name type="scientific">Plasmodiophora brassicae</name>
    <name type="common">Clubroot disease agent</name>
    <dbReference type="NCBI Taxonomy" id="37360"/>
    <lineage>
        <taxon>Eukaryota</taxon>
        <taxon>Sar</taxon>
        <taxon>Rhizaria</taxon>
        <taxon>Endomyxa</taxon>
        <taxon>Phytomyxea</taxon>
        <taxon>Plasmodiophorida</taxon>
        <taxon>Plasmodiophoridae</taxon>
        <taxon>Plasmodiophora</taxon>
    </lineage>
</organism>
<feature type="chain" id="PRO_5035990871" description="Succinylglutamate desuccinylase/Aspartoacylase catalytic domain-containing protein" evidence="5">
    <location>
        <begin position="20"/>
        <end position="351"/>
    </location>
</feature>
<evidence type="ECO:0000256" key="1">
    <source>
        <dbReference type="ARBA" id="ARBA00001947"/>
    </source>
</evidence>
<dbReference type="GO" id="GO:0046872">
    <property type="term" value="F:metal ion binding"/>
    <property type="evidence" value="ECO:0007669"/>
    <property type="project" value="UniProtKB-KW"/>
</dbReference>
<name>A0A0G4J7Z6_PLABS</name>
<geneLocation type="mitochondrion" evidence="8"/>
<protein>
    <recommendedName>
        <fullName evidence="6">Succinylglutamate desuccinylase/Aspartoacylase catalytic domain-containing protein</fullName>
    </recommendedName>
</protein>
<evidence type="ECO:0000313" key="8">
    <source>
        <dbReference type="EMBL" id="SPQ95650.1"/>
    </source>
</evidence>
<evidence type="ECO:0000256" key="2">
    <source>
        <dbReference type="ARBA" id="ARBA00022723"/>
    </source>
</evidence>
<evidence type="ECO:0000256" key="5">
    <source>
        <dbReference type="SAM" id="SignalP"/>
    </source>
</evidence>
<accession>A0A0G4J7Z6</accession>
<keyword evidence="3" id="KW-0378">Hydrolase</keyword>
<keyword evidence="2" id="KW-0479">Metal-binding</keyword>
<dbReference type="GO" id="GO:0016788">
    <property type="term" value="F:hydrolase activity, acting on ester bonds"/>
    <property type="evidence" value="ECO:0007669"/>
    <property type="project" value="InterPro"/>
</dbReference>
<gene>
    <name evidence="7" type="ORF">PBRA_003176</name>
    <name evidence="8" type="ORF">PLBR_LOCUS2865</name>
</gene>
<keyword evidence="4" id="KW-0862">Zinc</keyword>